<dbReference type="InterPro" id="IPR023614">
    <property type="entry name" value="Porin_dom_sf"/>
</dbReference>
<evidence type="ECO:0000313" key="1">
    <source>
        <dbReference type="EMBL" id="PVX61109.1"/>
    </source>
</evidence>
<dbReference type="SUPFAM" id="SSF56935">
    <property type="entry name" value="Porins"/>
    <property type="match status" value="1"/>
</dbReference>
<proteinExistence type="predicted"/>
<organism evidence="1 2">
    <name type="scientific">Paraburkholderia unamae</name>
    <dbReference type="NCBI Taxonomy" id="219649"/>
    <lineage>
        <taxon>Bacteria</taxon>
        <taxon>Pseudomonadati</taxon>
        <taxon>Pseudomonadota</taxon>
        <taxon>Betaproteobacteria</taxon>
        <taxon>Burkholderiales</taxon>
        <taxon>Burkholderiaceae</taxon>
        <taxon>Paraburkholderia</taxon>
    </lineage>
</organism>
<accession>A0ABX5K6P2</accession>
<reference evidence="1 2" key="1">
    <citation type="submission" date="2018-05" db="EMBL/GenBank/DDBJ databases">
        <title>Genomic Encyclopedia of Type Strains, Phase IV (KMG-V): Genome sequencing to study the core and pangenomes of soil and plant-associated prokaryotes.</title>
        <authorList>
            <person name="Whitman W."/>
        </authorList>
    </citation>
    <scope>NUCLEOTIDE SEQUENCE [LARGE SCALE GENOMIC DNA]</scope>
    <source>
        <strain evidence="1 2">SCZa-39</strain>
    </source>
</reference>
<protein>
    <recommendedName>
        <fullName evidence="3">Porin-like protein</fullName>
    </recommendedName>
</protein>
<dbReference type="Proteomes" id="UP000245712">
    <property type="component" value="Unassembled WGS sequence"/>
</dbReference>
<dbReference type="EMBL" id="QEOB01000045">
    <property type="protein sequence ID" value="PVX61109.1"/>
    <property type="molecule type" value="Genomic_DNA"/>
</dbReference>
<comment type="caution">
    <text evidence="1">The sequence shown here is derived from an EMBL/GenBank/DDBJ whole genome shotgun (WGS) entry which is preliminary data.</text>
</comment>
<evidence type="ECO:0000313" key="2">
    <source>
        <dbReference type="Proteomes" id="UP000245712"/>
    </source>
</evidence>
<sequence>MQKSFVPRIPGLQFEALYGYGGVADATGSAQPHGFGAAYANGPLSLAAGYGYARCGSYSVGALSFGLAYSNTQYANDAFSTFHQTAKFSSGSAYLSDQSNPGGADSRSERTDVYAVAGYRKASVAAQASIGDFRVNPGADNQALVLVGIRHKFQGALLASAGRRGIVDNASSIHRGECV</sequence>
<gene>
    <name evidence="1" type="ORF">C7402_14542</name>
</gene>
<dbReference type="Gene3D" id="2.40.160.10">
    <property type="entry name" value="Porin"/>
    <property type="match status" value="1"/>
</dbReference>
<dbReference type="RefSeq" id="WP_116615109.1">
    <property type="nucleotide sequence ID" value="NZ_CAJZAT010000216.1"/>
</dbReference>
<keyword evidence="2" id="KW-1185">Reference proteome</keyword>
<name>A0ABX5K6P2_9BURK</name>
<evidence type="ECO:0008006" key="3">
    <source>
        <dbReference type="Google" id="ProtNLM"/>
    </source>
</evidence>